<dbReference type="SMART" id="SM00220">
    <property type="entry name" value="S_TKc"/>
    <property type="match status" value="1"/>
</dbReference>
<dbReference type="AlphaFoldDB" id="A0A0E0ER67"/>
<dbReference type="STRING" id="40149.A0A0E0ER67"/>
<dbReference type="Pfam" id="PF12819">
    <property type="entry name" value="Malectin_like"/>
    <property type="match status" value="1"/>
</dbReference>
<accession>A0A0E0ER67</accession>
<comment type="similarity">
    <text evidence="2">In the N-terminal section; belongs to the leguminous lectin family.</text>
</comment>
<organism evidence="20">
    <name type="scientific">Oryza meridionalis</name>
    <dbReference type="NCBI Taxonomy" id="40149"/>
    <lineage>
        <taxon>Eukaryota</taxon>
        <taxon>Viridiplantae</taxon>
        <taxon>Streptophyta</taxon>
        <taxon>Embryophyta</taxon>
        <taxon>Tracheophyta</taxon>
        <taxon>Spermatophyta</taxon>
        <taxon>Magnoliopsida</taxon>
        <taxon>Liliopsida</taxon>
        <taxon>Poales</taxon>
        <taxon>Poaceae</taxon>
        <taxon>BOP clade</taxon>
        <taxon>Oryzoideae</taxon>
        <taxon>Oryzeae</taxon>
        <taxon>Oryzinae</taxon>
        <taxon>Oryza</taxon>
    </lineage>
</organism>
<keyword evidence="12 17" id="KW-1133">Transmembrane helix</keyword>
<keyword evidence="7 17" id="KW-0812">Transmembrane</keyword>
<evidence type="ECO:0000256" key="2">
    <source>
        <dbReference type="ARBA" id="ARBA00008536"/>
    </source>
</evidence>
<keyword evidence="13 17" id="KW-0472">Membrane</keyword>
<evidence type="ECO:0000256" key="7">
    <source>
        <dbReference type="ARBA" id="ARBA00022692"/>
    </source>
</evidence>
<feature type="domain" description="Protein kinase" evidence="19">
    <location>
        <begin position="539"/>
        <end position="789"/>
    </location>
</feature>
<evidence type="ECO:0000256" key="15">
    <source>
        <dbReference type="ARBA" id="ARBA00023180"/>
    </source>
</evidence>
<evidence type="ECO:0000256" key="18">
    <source>
        <dbReference type="SAM" id="SignalP"/>
    </source>
</evidence>
<keyword evidence="4" id="KW-1003">Cell membrane</keyword>
<reference evidence="20" key="2">
    <citation type="submission" date="2018-05" db="EMBL/GenBank/DDBJ databases">
        <title>OmerRS3 (Oryza meridionalis Reference Sequence Version 3).</title>
        <authorList>
            <person name="Zhang J."/>
            <person name="Kudrna D."/>
            <person name="Lee S."/>
            <person name="Talag J."/>
            <person name="Welchert J."/>
            <person name="Wing R.A."/>
        </authorList>
    </citation>
    <scope>NUCLEOTIDE SEQUENCE [LARGE SCALE GENOMIC DNA]</scope>
    <source>
        <strain evidence="20">cv. OR44</strain>
    </source>
</reference>
<dbReference type="SUPFAM" id="SSF52058">
    <property type="entry name" value="L domain-like"/>
    <property type="match status" value="1"/>
</dbReference>
<evidence type="ECO:0000256" key="11">
    <source>
        <dbReference type="ARBA" id="ARBA00022840"/>
    </source>
</evidence>
<dbReference type="PROSITE" id="PS50011">
    <property type="entry name" value="PROTEIN_KINASE_DOM"/>
    <property type="match status" value="1"/>
</dbReference>
<dbReference type="Proteomes" id="UP000008021">
    <property type="component" value="Chromosome 9"/>
</dbReference>
<dbReference type="SUPFAM" id="SSF56112">
    <property type="entry name" value="Protein kinase-like (PK-like)"/>
    <property type="match status" value="1"/>
</dbReference>
<keyword evidence="9 16" id="KW-0547">Nucleotide-binding</keyword>
<feature type="signal peptide" evidence="18">
    <location>
        <begin position="1"/>
        <end position="19"/>
    </location>
</feature>
<evidence type="ECO:0000259" key="19">
    <source>
        <dbReference type="PROSITE" id="PS50011"/>
    </source>
</evidence>
<feature type="chain" id="PRO_5002358248" description="Protein kinase domain-containing protein" evidence="18">
    <location>
        <begin position="20"/>
        <end position="920"/>
    </location>
</feature>
<dbReference type="InterPro" id="IPR032675">
    <property type="entry name" value="LRR_dom_sf"/>
</dbReference>
<dbReference type="GO" id="GO:0004674">
    <property type="term" value="F:protein serine/threonine kinase activity"/>
    <property type="evidence" value="ECO:0007669"/>
    <property type="project" value="UniProtKB-KW"/>
</dbReference>
<evidence type="ECO:0000256" key="8">
    <source>
        <dbReference type="ARBA" id="ARBA00022729"/>
    </source>
</evidence>
<keyword evidence="8 18" id="KW-0732">Signal</keyword>
<keyword evidence="10" id="KW-0418">Kinase</keyword>
<dbReference type="GO" id="GO:0005886">
    <property type="term" value="C:plasma membrane"/>
    <property type="evidence" value="ECO:0007669"/>
    <property type="project" value="UniProtKB-SubCell"/>
</dbReference>
<evidence type="ECO:0000256" key="10">
    <source>
        <dbReference type="ARBA" id="ARBA00022777"/>
    </source>
</evidence>
<feature type="transmembrane region" description="Helical" evidence="17">
    <location>
        <begin position="467"/>
        <end position="488"/>
    </location>
</feature>
<keyword evidence="21" id="KW-1185">Reference proteome</keyword>
<dbReference type="InterPro" id="IPR000719">
    <property type="entry name" value="Prot_kinase_dom"/>
</dbReference>
<evidence type="ECO:0000313" key="20">
    <source>
        <dbReference type="EnsemblPlants" id="OMERI09G05410.1"/>
    </source>
</evidence>
<evidence type="ECO:0000256" key="13">
    <source>
        <dbReference type="ARBA" id="ARBA00023136"/>
    </source>
</evidence>
<reference evidence="20" key="1">
    <citation type="submission" date="2015-04" db="UniProtKB">
        <authorList>
            <consortium name="EnsemblPlants"/>
        </authorList>
    </citation>
    <scope>IDENTIFICATION</scope>
</reference>
<dbReference type="InterPro" id="IPR001245">
    <property type="entry name" value="Ser-Thr/Tyr_kinase_cat_dom"/>
</dbReference>
<dbReference type="Gene3D" id="3.30.200.20">
    <property type="entry name" value="Phosphorylase Kinase, domain 1"/>
    <property type="match status" value="1"/>
</dbReference>
<dbReference type="InterPro" id="IPR017441">
    <property type="entry name" value="Protein_kinase_ATP_BS"/>
</dbReference>
<evidence type="ECO:0000256" key="1">
    <source>
        <dbReference type="ARBA" id="ARBA00004251"/>
    </source>
</evidence>
<dbReference type="HOGENOM" id="CLU_000288_41_2_1"/>
<name>A0A0E0ER67_9ORYZ</name>
<dbReference type="PANTHER" id="PTHR45631">
    <property type="entry name" value="OS07G0107800 PROTEIN-RELATED"/>
    <property type="match status" value="1"/>
</dbReference>
<evidence type="ECO:0000256" key="16">
    <source>
        <dbReference type="PROSITE-ProRule" id="PRU10141"/>
    </source>
</evidence>
<feature type="binding site" evidence="16">
    <location>
        <position position="567"/>
    </location>
    <ligand>
        <name>ATP</name>
        <dbReference type="ChEBI" id="CHEBI:30616"/>
    </ligand>
</feature>
<dbReference type="Gene3D" id="3.80.10.10">
    <property type="entry name" value="Ribonuclease Inhibitor"/>
    <property type="match status" value="1"/>
</dbReference>
<dbReference type="GO" id="GO:0002229">
    <property type="term" value="P:defense response to oomycetes"/>
    <property type="evidence" value="ECO:0007669"/>
    <property type="project" value="UniProtKB-ARBA"/>
</dbReference>
<dbReference type="InterPro" id="IPR008271">
    <property type="entry name" value="Ser/Thr_kinase_AS"/>
</dbReference>
<comment type="similarity">
    <text evidence="3">In the C-terminal section; belongs to the protein kinase superfamily. Ser/Thr protein kinase family.</text>
</comment>
<protein>
    <recommendedName>
        <fullName evidence="19">Protein kinase domain-containing protein</fullName>
    </recommendedName>
</protein>
<evidence type="ECO:0000256" key="6">
    <source>
        <dbReference type="ARBA" id="ARBA00022679"/>
    </source>
</evidence>
<keyword evidence="14" id="KW-0675">Receptor</keyword>
<evidence type="ECO:0000256" key="12">
    <source>
        <dbReference type="ARBA" id="ARBA00022989"/>
    </source>
</evidence>
<evidence type="ECO:0000256" key="4">
    <source>
        <dbReference type="ARBA" id="ARBA00022475"/>
    </source>
</evidence>
<dbReference type="InterPro" id="IPR011009">
    <property type="entry name" value="Kinase-like_dom_sf"/>
</dbReference>
<evidence type="ECO:0000256" key="5">
    <source>
        <dbReference type="ARBA" id="ARBA00022527"/>
    </source>
</evidence>
<dbReference type="PROSITE" id="PS00108">
    <property type="entry name" value="PROTEIN_KINASE_ST"/>
    <property type="match status" value="1"/>
</dbReference>
<dbReference type="InterPro" id="IPR024788">
    <property type="entry name" value="Malectin-like_Carb-bd_dom"/>
</dbReference>
<sequence length="920" mass="101633">MAPLLVLVAVLVLEAAVRADGQTGFLSIDCGLEADDSYPDDLTGITYIPDGRYTDAGENHKVTTVYRDAWWGPDTRTLYTVRSFPFTEGQRNCYSLPTDVKSKYLVRLEFLYGNYDGLDSSSLKFNLTLGVNHWDTVSLDNTDDNYGYNAYEAVFVAWASWVPICLVNIGQGTPFVSTVELRPIGILPYPVVMGNVSLSMYDRCNVGSSPDDDKLVRYPDDQYDRFWFTDANTEADPLTTNISTQSTIQPSTEFAVPSPVLQKAVVPSGNSTKLVFFSDQLDALLHDHFVILHFADFQNKKSREFTVSIDNGVQSSPYSTPYLKGLSVTGGWSSNSEGKYNFTIAATATSALPVILNAYEVYGRIIHDNATTFSQDFDAIMAIKYEYGIKKNWMGDPDLSNSELNGSISNSFTLFTALKYLNLSCNQLNGTIPDSLLKNNGSIDFSYESDGNMCKTHATPSLSRNTLAVSVVAPVLVLAILVLAYLIWRAKRKLNTSSTDLAMVPELMGAPGHITNHWDHLQKPENRRFTYQELEKFTENFKRLIGHGGFGHVYYGCLEDSTEVAVKMRSELSSHGLNEFLAEDHLALVYEYMSRGNLCDYLRGKTGMGEILNWKTRVRVALETAQGLDYLHKGCNLPIIHGDVKTNNILLGQNFKAKIADFGLSKTYHSDSQTHISAAAAGSMGYIDPEYYTTGRLTESSDVYSFGVVLLEITTGEPPIIPENGHIVQRVKQKIVSGNISSVADAHLGGDYNVSSMWKVVNIAMMCTTDIATQRQKMADVVVQLKESLDLVEVHGDRGDMENLASDTMHYVTDRLTDSSDVDSFGVVLLEVTIGEPPIIPGNSHIIQCVMQMVTGNINSVADERLGGSRCCDDIASQRPMIHAIEGKPRTRGSSWGLVFNVHVWSIGKMKKPLIAGFGK</sequence>
<dbReference type="PANTHER" id="PTHR45631:SF6">
    <property type="entry name" value="OS09G0352000 PROTEIN"/>
    <property type="match status" value="1"/>
</dbReference>
<dbReference type="eggNOG" id="ENOG502QQCZ">
    <property type="taxonomic scope" value="Eukaryota"/>
</dbReference>
<dbReference type="PROSITE" id="PS00107">
    <property type="entry name" value="PROTEIN_KINASE_ATP"/>
    <property type="match status" value="1"/>
</dbReference>
<evidence type="ECO:0000256" key="17">
    <source>
        <dbReference type="SAM" id="Phobius"/>
    </source>
</evidence>
<evidence type="ECO:0000313" key="21">
    <source>
        <dbReference type="Proteomes" id="UP000008021"/>
    </source>
</evidence>
<keyword evidence="6" id="KW-0808">Transferase</keyword>
<dbReference type="EnsemblPlants" id="OMERI09G05410.1">
    <property type="protein sequence ID" value="OMERI09G05410.1"/>
    <property type="gene ID" value="OMERI09G05410"/>
</dbReference>
<evidence type="ECO:0000256" key="3">
    <source>
        <dbReference type="ARBA" id="ARBA00010217"/>
    </source>
</evidence>
<comment type="subcellular location">
    <subcellularLocation>
        <location evidence="1">Cell membrane</location>
        <topology evidence="1">Single-pass type I membrane protein</topology>
    </subcellularLocation>
</comment>
<dbReference type="Pfam" id="PF07714">
    <property type="entry name" value="PK_Tyr_Ser-Thr"/>
    <property type="match status" value="1"/>
</dbReference>
<keyword evidence="15" id="KW-0325">Glycoprotein</keyword>
<dbReference type="Gramene" id="OMERI09G05410.1">
    <property type="protein sequence ID" value="OMERI09G05410.1"/>
    <property type="gene ID" value="OMERI09G05410"/>
</dbReference>
<dbReference type="FunFam" id="1.10.510.10:FF:000240">
    <property type="entry name" value="Lectin-domain containing receptor kinase A4.3"/>
    <property type="match status" value="1"/>
</dbReference>
<dbReference type="GO" id="GO:0005524">
    <property type="term" value="F:ATP binding"/>
    <property type="evidence" value="ECO:0007669"/>
    <property type="project" value="UniProtKB-UniRule"/>
</dbReference>
<evidence type="ECO:0000256" key="14">
    <source>
        <dbReference type="ARBA" id="ARBA00023170"/>
    </source>
</evidence>
<proteinExistence type="inferred from homology"/>
<evidence type="ECO:0000256" key="9">
    <source>
        <dbReference type="ARBA" id="ARBA00022741"/>
    </source>
</evidence>
<keyword evidence="11 16" id="KW-0067">ATP-binding</keyword>
<dbReference type="Gene3D" id="1.10.510.10">
    <property type="entry name" value="Transferase(Phosphotransferase) domain 1"/>
    <property type="match status" value="1"/>
</dbReference>
<keyword evidence="5" id="KW-0723">Serine/threonine-protein kinase</keyword>